<sequence length="192" mass="21026">MHNYYRVLLRLSHRKLLASGWAKDPKSKGGYATTAKQMLELNYDWCSGGTSGATKTYDLIKGCPQDNPKATSGYSLNFLRIQNYTVSEQDALEHAIKTWWGQLETTDLGSDTMFNGDPGISSFANMAFDQAEKVACAVKTCTVQGQTLIACQYSPGITNGNKIYEKGDVCSGCNKLTPSRKCSNPRGLCLNP</sequence>
<dbReference type="InterPro" id="IPR035940">
    <property type="entry name" value="CAP_sf"/>
</dbReference>
<dbReference type="EMBL" id="KN731033">
    <property type="protein sequence ID" value="KIH60356.1"/>
    <property type="molecule type" value="Genomic_DNA"/>
</dbReference>
<dbReference type="AlphaFoldDB" id="A0A0C2GT92"/>
<dbReference type="SUPFAM" id="SSF55797">
    <property type="entry name" value="PR-1-like"/>
    <property type="match status" value="1"/>
</dbReference>
<feature type="domain" description="SCP" evidence="1">
    <location>
        <begin position="3"/>
        <end position="164"/>
    </location>
</feature>
<evidence type="ECO:0000259" key="1">
    <source>
        <dbReference type="SMART" id="SM00198"/>
    </source>
</evidence>
<dbReference type="Proteomes" id="UP000054047">
    <property type="component" value="Unassembled WGS sequence"/>
</dbReference>
<gene>
    <name evidence="2" type="ORF">ANCDUO_09394</name>
</gene>
<dbReference type="InterPro" id="IPR014044">
    <property type="entry name" value="CAP_dom"/>
</dbReference>
<dbReference type="CDD" id="cd05380">
    <property type="entry name" value="CAP_euk"/>
    <property type="match status" value="1"/>
</dbReference>
<dbReference type="Gene3D" id="3.40.33.10">
    <property type="entry name" value="CAP"/>
    <property type="match status" value="1"/>
</dbReference>
<name>A0A0C2GT92_9BILA</name>
<evidence type="ECO:0000313" key="2">
    <source>
        <dbReference type="EMBL" id="KIH60356.1"/>
    </source>
</evidence>
<keyword evidence="3" id="KW-1185">Reference proteome</keyword>
<proteinExistence type="predicted"/>
<dbReference type="SMART" id="SM00198">
    <property type="entry name" value="SCP"/>
    <property type="match status" value="1"/>
</dbReference>
<accession>A0A0C2GT92</accession>
<organism evidence="2 3">
    <name type="scientific">Ancylostoma duodenale</name>
    <dbReference type="NCBI Taxonomy" id="51022"/>
    <lineage>
        <taxon>Eukaryota</taxon>
        <taxon>Metazoa</taxon>
        <taxon>Ecdysozoa</taxon>
        <taxon>Nematoda</taxon>
        <taxon>Chromadorea</taxon>
        <taxon>Rhabditida</taxon>
        <taxon>Rhabditina</taxon>
        <taxon>Rhabditomorpha</taxon>
        <taxon>Strongyloidea</taxon>
        <taxon>Ancylostomatidae</taxon>
        <taxon>Ancylostomatinae</taxon>
        <taxon>Ancylostoma</taxon>
    </lineage>
</organism>
<protein>
    <recommendedName>
        <fullName evidence="1">SCP domain-containing protein</fullName>
    </recommendedName>
</protein>
<dbReference type="OrthoDB" id="5849517at2759"/>
<dbReference type="Pfam" id="PF00188">
    <property type="entry name" value="CAP"/>
    <property type="match status" value="1"/>
</dbReference>
<reference evidence="2 3" key="1">
    <citation type="submission" date="2013-12" db="EMBL/GenBank/DDBJ databases">
        <title>Draft genome of the parsitic nematode Ancylostoma duodenale.</title>
        <authorList>
            <person name="Mitreva M."/>
        </authorList>
    </citation>
    <scope>NUCLEOTIDE SEQUENCE [LARGE SCALE GENOMIC DNA]</scope>
    <source>
        <strain evidence="2 3">Zhejiang</strain>
    </source>
</reference>
<evidence type="ECO:0000313" key="3">
    <source>
        <dbReference type="Proteomes" id="UP000054047"/>
    </source>
</evidence>